<dbReference type="InterPro" id="IPR027409">
    <property type="entry name" value="GroEL-like_apical_dom_sf"/>
</dbReference>
<name>A0A2I0W815_9ASPA</name>
<dbReference type="Proteomes" id="UP000233837">
    <property type="component" value="Unassembled WGS sequence"/>
</dbReference>
<dbReference type="STRING" id="906689.A0A2I0W815"/>
<evidence type="ECO:0000313" key="2">
    <source>
        <dbReference type="Proteomes" id="UP000233837"/>
    </source>
</evidence>
<proteinExistence type="predicted"/>
<dbReference type="EMBL" id="KZ502859">
    <property type="protein sequence ID" value="PKU71782.1"/>
    <property type="molecule type" value="Genomic_DNA"/>
</dbReference>
<protein>
    <submittedName>
        <fullName evidence="1">Chaperonin CPN60-like 2, mitochondrial</fullName>
    </submittedName>
</protein>
<sequence length="97" mass="10492">MEVVPPGCSGKLAPKYRRIQGLSRGKFTKEEYLFGVKGPGDSTASGKVEVITEDHDLTLSNAQLEMLGTAKKVTVSLDDTVILHGSGDKKLIEDRCE</sequence>
<evidence type="ECO:0000313" key="1">
    <source>
        <dbReference type="EMBL" id="PKU71782.1"/>
    </source>
</evidence>
<dbReference type="Gene3D" id="3.50.7.10">
    <property type="entry name" value="GroEL"/>
    <property type="match status" value="1"/>
</dbReference>
<accession>A0A2I0W815</accession>
<keyword evidence="2" id="KW-1185">Reference proteome</keyword>
<dbReference type="AlphaFoldDB" id="A0A2I0W815"/>
<dbReference type="SUPFAM" id="SSF52029">
    <property type="entry name" value="GroEL apical domain-like"/>
    <property type="match status" value="1"/>
</dbReference>
<reference evidence="1 2" key="2">
    <citation type="journal article" date="2017" name="Nature">
        <title>The Apostasia genome and the evolution of orchids.</title>
        <authorList>
            <person name="Zhang G.Q."/>
            <person name="Liu K.W."/>
            <person name="Li Z."/>
            <person name="Lohaus R."/>
            <person name="Hsiao Y.Y."/>
            <person name="Niu S.C."/>
            <person name="Wang J.Y."/>
            <person name="Lin Y.C."/>
            <person name="Xu Q."/>
            <person name="Chen L.J."/>
            <person name="Yoshida K."/>
            <person name="Fujiwara S."/>
            <person name="Wang Z.W."/>
            <person name="Zhang Y.Q."/>
            <person name="Mitsuda N."/>
            <person name="Wang M."/>
            <person name="Liu G.H."/>
            <person name="Pecoraro L."/>
            <person name="Huang H.X."/>
            <person name="Xiao X.J."/>
            <person name="Lin M."/>
            <person name="Wu X.Y."/>
            <person name="Wu W.L."/>
            <person name="Chen Y.Y."/>
            <person name="Chang S.B."/>
            <person name="Sakamoto S."/>
            <person name="Ohme-Takagi M."/>
            <person name="Yagi M."/>
            <person name="Zeng S.J."/>
            <person name="Shen C.Y."/>
            <person name="Yeh C.M."/>
            <person name="Luo Y.B."/>
            <person name="Tsai W.C."/>
            <person name="Van de Peer Y."/>
            <person name="Liu Z.J."/>
        </authorList>
    </citation>
    <scope>NUCLEOTIDE SEQUENCE [LARGE SCALE GENOMIC DNA]</scope>
    <source>
        <tissue evidence="1">The whole plant</tissue>
    </source>
</reference>
<reference evidence="1 2" key="1">
    <citation type="journal article" date="2016" name="Sci. Rep.">
        <title>The Dendrobium catenatum Lindl. genome sequence provides insights into polysaccharide synthase, floral development and adaptive evolution.</title>
        <authorList>
            <person name="Zhang G.Q."/>
            <person name="Xu Q."/>
            <person name="Bian C."/>
            <person name="Tsai W.C."/>
            <person name="Yeh C.M."/>
            <person name="Liu K.W."/>
            <person name="Yoshida K."/>
            <person name="Zhang L.S."/>
            <person name="Chang S.B."/>
            <person name="Chen F."/>
            <person name="Shi Y."/>
            <person name="Su Y.Y."/>
            <person name="Zhang Y.Q."/>
            <person name="Chen L.J."/>
            <person name="Yin Y."/>
            <person name="Lin M."/>
            <person name="Huang H."/>
            <person name="Deng H."/>
            <person name="Wang Z.W."/>
            <person name="Zhu S.L."/>
            <person name="Zhao X."/>
            <person name="Deng C."/>
            <person name="Niu S.C."/>
            <person name="Huang J."/>
            <person name="Wang M."/>
            <person name="Liu G.H."/>
            <person name="Yang H.J."/>
            <person name="Xiao X.J."/>
            <person name="Hsiao Y.Y."/>
            <person name="Wu W.L."/>
            <person name="Chen Y.Y."/>
            <person name="Mitsuda N."/>
            <person name="Ohme-Takagi M."/>
            <person name="Luo Y.B."/>
            <person name="Van de Peer Y."/>
            <person name="Liu Z.J."/>
        </authorList>
    </citation>
    <scope>NUCLEOTIDE SEQUENCE [LARGE SCALE GENOMIC DNA]</scope>
    <source>
        <tissue evidence="1">The whole plant</tissue>
    </source>
</reference>
<organism evidence="1 2">
    <name type="scientific">Dendrobium catenatum</name>
    <dbReference type="NCBI Taxonomy" id="906689"/>
    <lineage>
        <taxon>Eukaryota</taxon>
        <taxon>Viridiplantae</taxon>
        <taxon>Streptophyta</taxon>
        <taxon>Embryophyta</taxon>
        <taxon>Tracheophyta</taxon>
        <taxon>Spermatophyta</taxon>
        <taxon>Magnoliopsida</taxon>
        <taxon>Liliopsida</taxon>
        <taxon>Asparagales</taxon>
        <taxon>Orchidaceae</taxon>
        <taxon>Epidendroideae</taxon>
        <taxon>Malaxideae</taxon>
        <taxon>Dendrobiinae</taxon>
        <taxon>Dendrobium</taxon>
    </lineage>
</organism>
<gene>
    <name evidence="1" type="ORF">MA16_Dca008311</name>
</gene>